<keyword evidence="1" id="KW-0031">Aminopeptidase</keyword>
<dbReference type="GO" id="GO:0005829">
    <property type="term" value="C:cytosol"/>
    <property type="evidence" value="ECO:0007669"/>
    <property type="project" value="TreeGrafter"/>
</dbReference>
<dbReference type="GO" id="GO:0046872">
    <property type="term" value="F:metal ion binding"/>
    <property type="evidence" value="ECO:0007669"/>
    <property type="project" value="UniProtKB-KW"/>
</dbReference>
<proteinExistence type="predicted"/>
<protein>
    <submittedName>
        <fullName evidence="8">Protein MtfA</fullName>
    </submittedName>
</protein>
<dbReference type="OrthoDB" id="9786424at2"/>
<keyword evidence="7" id="KW-0482">Metalloprotease</keyword>
<accession>A0A097R3N6</accession>
<dbReference type="Pfam" id="PF06167">
    <property type="entry name" value="Peptidase_M90"/>
    <property type="match status" value="1"/>
</dbReference>
<dbReference type="HOGENOM" id="CLU_063037_2_0_6"/>
<reference evidence="8 9" key="1">
    <citation type="journal article" date="2014" name="Gut Pathog.">
        <title>Gene clusters of Hafnia alvei strain FB1 important in survival and pathogenesis: a draft genome perspective.</title>
        <authorList>
            <person name="Tan J.Y."/>
            <person name="Yin W.F."/>
            <person name="Chan K.G."/>
        </authorList>
    </citation>
    <scope>NUCLEOTIDE SEQUENCE [LARGE SCALE GENOMIC DNA]</scope>
    <source>
        <strain evidence="8 9">FB1</strain>
    </source>
</reference>
<dbReference type="InterPro" id="IPR010384">
    <property type="entry name" value="MtfA_fam"/>
</dbReference>
<dbReference type="SUPFAM" id="SSF55486">
    <property type="entry name" value="Metalloproteases ('zincins'), catalytic domain"/>
    <property type="match status" value="1"/>
</dbReference>
<dbReference type="GO" id="GO:0004177">
    <property type="term" value="F:aminopeptidase activity"/>
    <property type="evidence" value="ECO:0007669"/>
    <property type="project" value="UniProtKB-KW"/>
</dbReference>
<keyword evidence="2" id="KW-0963">Cytoplasm</keyword>
<dbReference type="Proteomes" id="UP000029986">
    <property type="component" value="Chromosome"/>
</dbReference>
<dbReference type="CDD" id="cd20169">
    <property type="entry name" value="Peptidase_M90_mtfA"/>
    <property type="match status" value="1"/>
</dbReference>
<evidence type="ECO:0000256" key="7">
    <source>
        <dbReference type="ARBA" id="ARBA00023049"/>
    </source>
</evidence>
<dbReference type="MEROPS" id="M90.001"/>
<dbReference type="eggNOG" id="COG3228">
    <property type="taxonomic scope" value="Bacteria"/>
</dbReference>
<evidence type="ECO:0000313" key="9">
    <source>
        <dbReference type="Proteomes" id="UP000029986"/>
    </source>
</evidence>
<dbReference type="RefSeq" id="WP_025802330.1">
    <property type="nucleotide sequence ID" value="NZ_CP009706.1"/>
</dbReference>
<keyword evidence="9" id="KW-1185">Reference proteome</keyword>
<dbReference type="NCBIfam" id="NF011939">
    <property type="entry name" value="PRK15410.1"/>
    <property type="match status" value="1"/>
</dbReference>
<dbReference type="AlphaFoldDB" id="A0A097R3N6"/>
<dbReference type="InterPro" id="IPR042252">
    <property type="entry name" value="MtfA_N"/>
</dbReference>
<evidence type="ECO:0000256" key="3">
    <source>
        <dbReference type="ARBA" id="ARBA00022670"/>
    </source>
</evidence>
<evidence type="ECO:0000256" key="2">
    <source>
        <dbReference type="ARBA" id="ARBA00022490"/>
    </source>
</evidence>
<keyword evidence="5" id="KW-0378">Hydrolase</keyword>
<evidence type="ECO:0000256" key="4">
    <source>
        <dbReference type="ARBA" id="ARBA00022723"/>
    </source>
</evidence>
<organism evidence="8 9">
    <name type="scientific">Hafnia alvei FB1</name>
    <dbReference type="NCBI Taxonomy" id="1453496"/>
    <lineage>
        <taxon>Bacteria</taxon>
        <taxon>Pseudomonadati</taxon>
        <taxon>Pseudomonadota</taxon>
        <taxon>Gammaproteobacteria</taxon>
        <taxon>Enterobacterales</taxon>
        <taxon>Hafniaceae</taxon>
        <taxon>Hafnia</taxon>
    </lineage>
</organism>
<gene>
    <name evidence="8" type="ORF">AT03_13710</name>
</gene>
<dbReference type="GO" id="GO:0006508">
    <property type="term" value="P:proteolysis"/>
    <property type="evidence" value="ECO:0007669"/>
    <property type="project" value="UniProtKB-KW"/>
</dbReference>
<keyword evidence="3" id="KW-0645">Protease</keyword>
<dbReference type="PANTHER" id="PTHR30164">
    <property type="entry name" value="MTFA PEPTIDASE"/>
    <property type="match status" value="1"/>
</dbReference>
<dbReference type="EMBL" id="CP009706">
    <property type="protein sequence ID" value="AIU73347.1"/>
    <property type="molecule type" value="Genomic_DNA"/>
</dbReference>
<evidence type="ECO:0000256" key="5">
    <source>
        <dbReference type="ARBA" id="ARBA00022801"/>
    </source>
</evidence>
<dbReference type="PANTHER" id="PTHR30164:SF2">
    <property type="entry name" value="PROTEIN MTFA"/>
    <property type="match status" value="1"/>
</dbReference>
<dbReference type="PATRIC" id="fig|1453496.5.peg.2796"/>
<evidence type="ECO:0000256" key="1">
    <source>
        <dbReference type="ARBA" id="ARBA00022438"/>
    </source>
</evidence>
<dbReference type="GO" id="GO:0008237">
    <property type="term" value="F:metallopeptidase activity"/>
    <property type="evidence" value="ECO:0007669"/>
    <property type="project" value="UniProtKB-KW"/>
</dbReference>
<dbReference type="InterPro" id="IPR024079">
    <property type="entry name" value="MetalloPept_cat_dom_sf"/>
</dbReference>
<keyword evidence="4" id="KW-0479">Metal-binding</keyword>
<keyword evidence="6" id="KW-0862">Zinc</keyword>
<dbReference type="Gene3D" id="1.10.472.150">
    <property type="entry name" value="Glucose-regulated metallo-peptidase M90, N-terminal domain"/>
    <property type="match status" value="1"/>
</dbReference>
<evidence type="ECO:0000256" key="6">
    <source>
        <dbReference type="ARBA" id="ARBA00022833"/>
    </source>
</evidence>
<dbReference type="KEGG" id="hav:AT03_13710"/>
<dbReference type="FunFam" id="3.40.390.10:FF:000012">
    <property type="entry name" value="Protein MtfA"/>
    <property type="match status" value="1"/>
</dbReference>
<dbReference type="Gene3D" id="3.40.390.10">
    <property type="entry name" value="Collagenase (Catalytic Domain)"/>
    <property type="match status" value="1"/>
</dbReference>
<sequence>MIKWPWNAGENRPLANYPWDEALAIPLLATLTPAESYKLTLIASKFLQLKRIVPLQELCLSPLLESRIALLFSLPVLGLGIDWLDGFHEILLYPEPFIFHEEWQDDIGLVHTGPMVQAGQCSAQGPVILNLMDVKDSFDLSGYNLVIHETAHKLDMRNAGVATGIPPIALKDVAQWEYDLQAAMNAIQDEVDVVGEAATSLDAYAASEPAECFAVLSEYFFSAPELLYGRFPCMYAHFVKFYQQDPLARQQRAQASDLCAMNVK</sequence>
<dbReference type="InterPro" id="IPR057256">
    <property type="entry name" value="MtfA_enterob"/>
</dbReference>
<name>A0A097R3N6_HAFAL</name>
<evidence type="ECO:0000313" key="8">
    <source>
        <dbReference type="EMBL" id="AIU73347.1"/>
    </source>
</evidence>